<dbReference type="AlphaFoldDB" id="H2XTL9"/>
<reference evidence="1" key="2">
    <citation type="submission" date="2025-08" db="UniProtKB">
        <authorList>
            <consortium name="Ensembl"/>
        </authorList>
    </citation>
    <scope>IDENTIFICATION</scope>
</reference>
<keyword evidence="2" id="KW-1185">Reference proteome</keyword>
<dbReference type="InParanoid" id="H2XTL9"/>
<protein>
    <submittedName>
        <fullName evidence="1">Uncharacterized protein</fullName>
    </submittedName>
</protein>
<reference evidence="2" key="1">
    <citation type="journal article" date="2002" name="Science">
        <title>The draft genome of Ciona intestinalis: insights into chordate and vertebrate origins.</title>
        <authorList>
            <person name="Dehal P."/>
            <person name="Satou Y."/>
            <person name="Campbell R.K."/>
            <person name="Chapman J."/>
            <person name="Degnan B."/>
            <person name="De Tomaso A."/>
            <person name="Davidson B."/>
            <person name="Di Gregorio A."/>
            <person name="Gelpke M."/>
            <person name="Goodstein D.M."/>
            <person name="Harafuji N."/>
            <person name="Hastings K.E."/>
            <person name="Ho I."/>
            <person name="Hotta K."/>
            <person name="Huang W."/>
            <person name="Kawashima T."/>
            <person name="Lemaire P."/>
            <person name="Martinez D."/>
            <person name="Meinertzhagen I.A."/>
            <person name="Necula S."/>
            <person name="Nonaka M."/>
            <person name="Putnam N."/>
            <person name="Rash S."/>
            <person name="Saiga H."/>
            <person name="Satake M."/>
            <person name="Terry A."/>
            <person name="Yamada L."/>
            <person name="Wang H.G."/>
            <person name="Awazu S."/>
            <person name="Azumi K."/>
            <person name="Boore J."/>
            <person name="Branno M."/>
            <person name="Chin-Bow S."/>
            <person name="DeSantis R."/>
            <person name="Doyle S."/>
            <person name="Francino P."/>
            <person name="Keys D.N."/>
            <person name="Haga S."/>
            <person name="Hayashi H."/>
            <person name="Hino K."/>
            <person name="Imai K.S."/>
            <person name="Inaba K."/>
            <person name="Kano S."/>
            <person name="Kobayashi K."/>
            <person name="Kobayashi M."/>
            <person name="Lee B.I."/>
            <person name="Makabe K.W."/>
            <person name="Manohar C."/>
            <person name="Matassi G."/>
            <person name="Medina M."/>
            <person name="Mochizuki Y."/>
            <person name="Mount S."/>
            <person name="Morishita T."/>
            <person name="Miura S."/>
            <person name="Nakayama A."/>
            <person name="Nishizaka S."/>
            <person name="Nomoto H."/>
            <person name="Ohta F."/>
            <person name="Oishi K."/>
            <person name="Rigoutsos I."/>
            <person name="Sano M."/>
            <person name="Sasaki A."/>
            <person name="Sasakura Y."/>
            <person name="Shoguchi E."/>
            <person name="Shin-i T."/>
            <person name="Spagnuolo A."/>
            <person name="Stainier D."/>
            <person name="Suzuki M.M."/>
            <person name="Tassy O."/>
            <person name="Takatori N."/>
            <person name="Tokuoka M."/>
            <person name="Yagi K."/>
            <person name="Yoshizaki F."/>
            <person name="Wada S."/>
            <person name="Zhang C."/>
            <person name="Hyatt P.D."/>
            <person name="Larimer F."/>
            <person name="Detter C."/>
            <person name="Doggett N."/>
            <person name="Glavina T."/>
            <person name="Hawkins T."/>
            <person name="Richardson P."/>
            <person name="Lucas S."/>
            <person name="Kohara Y."/>
            <person name="Levine M."/>
            <person name="Satoh N."/>
            <person name="Rokhsar D.S."/>
        </authorList>
    </citation>
    <scope>NUCLEOTIDE SEQUENCE [LARGE SCALE GENOMIC DNA]</scope>
</reference>
<sequence length="44" mass="5234">MPVRYFNRLPIFIRNKPTLNKHDVYQTPSNQEDMQIGLVPCFIV</sequence>
<organism evidence="1 2">
    <name type="scientific">Ciona intestinalis</name>
    <name type="common">Transparent sea squirt</name>
    <name type="synonym">Ascidia intestinalis</name>
    <dbReference type="NCBI Taxonomy" id="7719"/>
    <lineage>
        <taxon>Eukaryota</taxon>
        <taxon>Metazoa</taxon>
        <taxon>Chordata</taxon>
        <taxon>Tunicata</taxon>
        <taxon>Ascidiacea</taxon>
        <taxon>Phlebobranchia</taxon>
        <taxon>Cionidae</taxon>
        <taxon>Ciona</taxon>
    </lineage>
</organism>
<dbReference type="Ensembl" id="ENSCINT00000036516.1">
    <property type="protein sequence ID" value="ENSCINP00000033003.1"/>
    <property type="gene ID" value="ENSCING00000023455.1"/>
</dbReference>
<name>H2XTL9_CIOIN</name>
<reference evidence="1" key="3">
    <citation type="submission" date="2025-09" db="UniProtKB">
        <authorList>
            <consortium name="Ensembl"/>
        </authorList>
    </citation>
    <scope>IDENTIFICATION</scope>
</reference>
<evidence type="ECO:0000313" key="2">
    <source>
        <dbReference type="Proteomes" id="UP000008144"/>
    </source>
</evidence>
<evidence type="ECO:0000313" key="1">
    <source>
        <dbReference type="Ensembl" id="ENSCINP00000033003.1"/>
    </source>
</evidence>
<dbReference type="HOGENOM" id="CLU_3224258_0_0_1"/>
<dbReference type="Proteomes" id="UP000008144">
    <property type="component" value="Unassembled WGS sequence"/>
</dbReference>
<proteinExistence type="predicted"/>
<accession>H2XTL9</accession>